<dbReference type="GO" id="GO:0008541">
    <property type="term" value="C:proteasome regulatory particle, lid subcomplex"/>
    <property type="evidence" value="ECO:0007669"/>
    <property type="project" value="TreeGrafter"/>
</dbReference>
<name>A0AAX4JFV5_9MICR</name>
<protein>
    <submittedName>
        <fullName evidence="2">Proteasome subunit RPN5 (RPN5)</fullName>
    </submittedName>
</protein>
<dbReference type="InterPro" id="IPR000717">
    <property type="entry name" value="PCI_dom"/>
</dbReference>
<dbReference type="KEGG" id="vnx:VNE69_10147"/>
<dbReference type="EMBL" id="CP142735">
    <property type="protein sequence ID" value="WUR04797.1"/>
    <property type="molecule type" value="Genomic_DNA"/>
</dbReference>
<dbReference type="SUPFAM" id="SSF46785">
    <property type="entry name" value="Winged helix' DNA-binding domain"/>
    <property type="match status" value="1"/>
</dbReference>
<keyword evidence="3" id="KW-1185">Reference proteome</keyword>
<organism evidence="2 3">
    <name type="scientific">Vairimorpha necatrix</name>
    <dbReference type="NCBI Taxonomy" id="6039"/>
    <lineage>
        <taxon>Eukaryota</taxon>
        <taxon>Fungi</taxon>
        <taxon>Fungi incertae sedis</taxon>
        <taxon>Microsporidia</taxon>
        <taxon>Nosematidae</taxon>
        <taxon>Vairimorpha</taxon>
    </lineage>
</organism>
<evidence type="ECO:0000259" key="1">
    <source>
        <dbReference type="SMART" id="SM00088"/>
    </source>
</evidence>
<dbReference type="Pfam" id="PF22241">
    <property type="entry name" value="PSMD12-CSN4_N"/>
    <property type="match status" value="1"/>
</dbReference>
<dbReference type="PANTHER" id="PTHR10855">
    <property type="entry name" value="26S PROTEASOME NON-ATPASE REGULATORY SUBUNIT 12/COP9 SIGNALOSOME COMPLEX SUBUNIT 4"/>
    <property type="match status" value="1"/>
</dbReference>
<dbReference type="GeneID" id="90542629"/>
<accession>A0AAX4JFV5</accession>
<reference evidence="2" key="1">
    <citation type="journal article" date="2024" name="BMC Genomics">
        <title>Functional annotation of a divergent genome using sequence and structure-based similarity.</title>
        <authorList>
            <person name="Svedberg D."/>
            <person name="Winiger R.R."/>
            <person name="Berg A."/>
            <person name="Sharma H."/>
            <person name="Tellgren-Roth C."/>
            <person name="Debrunner-Vossbrinck B.A."/>
            <person name="Vossbrinck C.R."/>
            <person name="Barandun J."/>
        </authorList>
    </citation>
    <scope>NUCLEOTIDE SEQUENCE</scope>
    <source>
        <strain evidence="2">Illinois isolate</strain>
    </source>
</reference>
<sequence length="367" mass="43576">MNKVLIEQERLARKDGNIPSLKSIFIEMLKECSNDKEIISLIKVLSVRRGQSSEAIRWLVNEVYDQKKDSKEFVKLLLNEVVEGKIYLERERVKFSLDLMNRSASCEEALGIILDVPIETFTLVDDSTIIKYQLDQFRLCIENRDWVKASIVMKRIRQRYFEENNAPEERLNFYKYKIQLLLGQSKFEEASQAYLDINKLYENTEYSILASFYGIIGYSYDKKLLEICHNDKNNDENMRLILDKFLNNLLITKEIIEDIRNVVKMFIDLDQYIDYVHEAINNHNYMIIEKYYSTINLSTFTNLMDCKEEDLIKKISNMVNNKRSYCKINQRERLVVFDNKKLEVGVDELMDNLIKVDHLIHKETFNK</sequence>
<dbReference type="Gene3D" id="1.10.10.10">
    <property type="entry name" value="Winged helix-like DNA-binding domain superfamily/Winged helix DNA-binding domain"/>
    <property type="match status" value="1"/>
</dbReference>
<dbReference type="Pfam" id="PF01399">
    <property type="entry name" value="PCI"/>
    <property type="match status" value="1"/>
</dbReference>
<evidence type="ECO:0000313" key="2">
    <source>
        <dbReference type="EMBL" id="WUR04797.1"/>
    </source>
</evidence>
<dbReference type="InterPro" id="IPR040134">
    <property type="entry name" value="PSMD12/CSN4"/>
</dbReference>
<dbReference type="InterPro" id="IPR054559">
    <property type="entry name" value="PSMD12-CSN4-like_N"/>
</dbReference>
<dbReference type="GO" id="GO:0005737">
    <property type="term" value="C:cytoplasm"/>
    <property type="evidence" value="ECO:0007669"/>
    <property type="project" value="TreeGrafter"/>
</dbReference>
<dbReference type="RefSeq" id="XP_065330942.1">
    <property type="nucleotide sequence ID" value="XM_065474870.1"/>
</dbReference>
<dbReference type="PANTHER" id="PTHR10855:SF1">
    <property type="entry name" value="26S PROTEASOME NON-ATPASE REGULATORY SUBUNIT 12"/>
    <property type="match status" value="1"/>
</dbReference>
<dbReference type="InterPro" id="IPR036390">
    <property type="entry name" value="WH_DNA-bd_sf"/>
</dbReference>
<dbReference type="AlphaFoldDB" id="A0AAX4JFV5"/>
<evidence type="ECO:0000313" key="3">
    <source>
        <dbReference type="Proteomes" id="UP001334084"/>
    </source>
</evidence>
<feature type="domain" description="PCI" evidence="1">
    <location>
        <begin position="271"/>
        <end position="349"/>
    </location>
</feature>
<proteinExistence type="predicted"/>
<dbReference type="Proteomes" id="UP001334084">
    <property type="component" value="Chromosome 10"/>
</dbReference>
<dbReference type="InterPro" id="IPR036388">
    <property type="entry name" value="WH-like_DNA-bd_sf"/>
</dbReference>
<dbReference type="SMART" id="SM00088">
    <property type="entry name" value="PINT"/>
    <property type="match status" value="1"/>
</dbReference>
<gene>
    <name evidence="2" type="ORF">VNE69_10147</name>
</gene>
<keyword evidence="2" id="KW-0647">Proteasome</keyword>